<organism evidence="8 9">
    <name type="scientific">Thermacetogenium phaeum</name>
    <dbReference type="NCBI Taxonomy" id="85874"/>
    <lineage>
        <taxon>Bacteria</taxon>
        <taxon>Bacillati</taxon>
        <taxon>Bacillota</taxon>
        <taxon>Clostridia</taxon>
        <taxon>Thermoanaerobacterales</taxon>
        <taxon>Thermoanaerobacteraceae</taxon>
        <taxon>Thermacetogenium</taxon>
    </lineage>
</organism>
<dbReference type="FunFam" id="3.30.1130.10:FF:000003">
    <property type="entry name" value="7,8-dihydroneopterin aldolase"/>
    <property type="match status" value="1"/>
</dbReference>
<dbReference type="GO" id="GO:0004150">
    <property type="term" value="F:dihydroneopterin aldolase activity"/>
    <property type="evidence" value="ECO:0007669"/>
    <property type="project" value="UniProtKB-UniRule"/>
</dbReference>
<sequence>MAVPQDKLILEGMQFYGYHGALPEERQLGQRFLVDLEMFCDLQSPGISDMLEEAVDYAGVFELVKGIVEKERYRLIEALAERIASAVLENFPVEGVLVRVKKPEAPLPGILSYAGVEIRRGRCFRDE</sequence>
<dbReference type="Gene3D" id="3.30.1130.10">
    <property type="match status" value="1"/>
</dbReference>
<dbReference type="SUPFAM" id="SSF55620">
    <property type="entry name" value="Tetrahydrobiopterin biosynthesis enzymes-like"/>
    <property type="match status" value="1"/>
</dbReference>
<dbReference type="NCBIfam" id="TIGR00525">
    <property type="entry name" value="folB"/>
    <property type="match status" value="1"/>
</dbReference>
<reference evidence="9" key="1">
    <citation type="journal article" date="2015" name="MBio">
        <title>Genome-Resolved Metagenomic Analysis Reveals Roles for Candidate Phyla and Other Microbial Community Members in Biogeochemical Transformations in Oil Reservoirs.</title>
        <authorList>
            <person name="Hu P."/>
            <person name="Tom L."/>
            <person name="Singh A."/>
            <person name="Thomas B.C."/>
            <person name="Baker B.J."/>
            <person name="Piceno Y.M."/>
            <person name="Andersen G.L."/>
            <person name="Banfield J.F."/>
        </authorList>
    </citation>
    <scope>NUCLEOTIDE SEQUENCE [LARGE SCALE GENOMIC DNA]</scope>
</reference>
<evidence type="ECO:0000313" key="8">
    <source>
        <dbReference type="EMBL" id="KUK36613.1"/>
    </source>
</evidence>
<dbReference type="EMBL" id="LGFO01000067">
    <property type="protein sequence ID" value="KUK36613.1"/>
    <property type="molecule type" value="Genomic_DNA"/>
</dbReference>
<evidence type="ECO:0000256" key="2">
    <source>
        <dbReference type="ARBA" id="ARBA00005013"/>
    </source>
</evidence>
<dbReference type="GO" id="GO:0005737">
    <property type="term" value="C:cytoplasm"/>
    <property type="evidence" value="ECO:0007669"/>
    <property type="project" value="TreeGrafter"/>
</dbReference>
<proteinExistence type="inferred from homology"/>
<dbReference type="AlphaFoldDB" id="A0A101FGH5"/>
<dbReference type="NCBIfam" id="TIGR00526">
    <property type="entry name" value="folB_dom"/>
    <property type="match status" value="1"/>
</dbReference>
<dbReference type="PANTHER" id="PTHR42844:SF1">
    <property type="entry name" value="DIHYDRONEOPTERIN ALDOLASE 1-RELATED"/>
    <property type="match status" value="1"/>
</dbReference>
<dbReference type="GO" id="GO:0046656">
    <property type="term" value="P:folic acid biosynthetic process"/>
    <property type="evidence" value="ECO:0007669"/>
    <property type="project" value="UniProtKB-UniRule"/>
</dbReference>
<dbReference type="InterPro" id="IPR006156">
    <property type="entry name" value="Dihydroneopterin_aldolase"/>
</dbReference>
<comment type="caution">
    <text evidence="8">The sequence shown here is derived from an EMBL/GenBank/DDBJ whole genome shotgun (WGS) entry which is preliminary data.</text>
</comment>
<evidence type="ECO:0000256" key="1">
    <source>
        <dbReference type="ARBA" id="ARBA00001353"/>
    </source>
</evidence>
<protein>
    <recommendedName>
        <fullName evidence="6">7,8-dihydroneopterin aldolase</fullName>
        <ecNumber evidence="6">4.1.2.25</ecNumber>
    </recommendedName>
</protein>
<gene>
    <name evidence="8" type="ORF">XD66_0681</name>
</gene>
<evidence type="ECO:0000256" key="4">
    <source>
        <dbReference type="ARBA" id="ARBA00022909"/>
    </source>
</evidence>
<accession>A0A101FGH5</accession>
<keyword evidence="4 6" id="KW-0289">Folate biosynthesis</keyword>
<keyword evidence="5 6" id="KW-0456">Lyase</keyword>
<dbReference type="Pfam" id="PF02152">
    <property type="entry name" value="FolB"/>
    <property type="match status" value="1"/>
</dbReference>
<evidence type="ECO:0000259" key="7">
    <source>
        <dbReference type="SMART" id="SM00905"/>
    </source>
</evidence>
<evidence type="ECO:0000313" key="9">
    <source>
        <dbReference type="Proteomes" id="UP000053326"/>
    </source>
</evidence>
<dbReference type="CDD" id="cd00534">
    <property type="entry name" value="DHNA_DHNTPE"/>
    <property type="match status" value="1"/>
</dbReference>
<evidence type="ECO:0000256" key="6">
    <source>
        <dbReference type="RuleBase" id="RU362079"/>
    </source>
</evidence>
<dbReference type="EC" id="4.1.2.25" evidence="6"/>
<dbReference type="InterPro" id="IPR043133">
    <property type="entry name" value="GTP-CH-I_C/QueF"/>
</dbReference>
<comment type="pathway">
    <text evidence="2 6">Cofactor biosynthesis; tetrahydrofolate biosynthesis; 2-amino-4-hydroxy-6-hydroxymethyl-7,8-dihydropteridine diphosphate from 7,8-dihydroneopterin triphosphate: step 3/4.</text>
</comment>
<dbReference type="UniPathway" id="UPA00077">
    <property type="reaction ID" value="UER00154"/>
</dbReference>
<comment type="similarity">
    <text evidence="3 6">Belongs to the DHNA family.</text>
</comment>
<dbReference type="InterPro" id="IPR006157">
    <property type="entry name" value="FolB_dom"/>
</dbReference>
<dbReference type="PANTHER" id="PTHR42844">
    <property type="entry name" value="DIHYDRONEOPTERIN ALDOLASE 1-RELATED"/>
    <property type="match status" value="1"/>
</dbReference>
<dbReference type="SMART" id="SM00905">
    <property type="entry name" value="FolB"/>
    <property type="match status" value="1"/>
</dbReference>
<dbReference type="Proteomes" id="UP000053326">
    <property type="component" value="Unassembled WGS sequence"/>
</dbReference>
<comment type="function">
    <text evidence="6">Catalyzes the conversion of 7,8-dihydroneopterin to 6-hydroxymethyl-7,8-dihydropterin.</text>
</comment>
<dbReference type="GO" id="GO:0046654">
    <property type="term" value="P:tetrahydrofolate biosynthetic process"/>
    <property type="evidence" value="ECO:0007669"/>
    <property type="project" value="UniProtKB-UniRule"/>
</dbReference>
<dbReference type="PATRIC" id="fig|85874.4.peg.13"/>
<comment type="catalytic activity">
    <reaction evidence="1 6">
        <text>7,8-dihydroneopterin = 6-hydroxymethyl-7,8-dihydropterin + glycolaldehyde</text>
        <dbReference type="Rhea" id="RHEA:10540"/>
        <dbReference type="ChEBI" id="CHEBI:17001"/>
        <dbReference type="ChEBI" id="CHEBI:17071"/>
        <dbReference type="ChEBI" id="CHEBI:44841"/>
        <dbReference type="EC" id="4.1.2.25"/>
    </reaction>
</comment>
<feature type="domain" description="Dihydroneopterin aldolase/epimerase" evidence="7">
    <location>
        <begin position="8"/>
        <end position="120"/>
    </location>
</feature>
<name>A0A101FGH5_9THEO</name>
<evidence type="ECO:0000256" key="5">
    <source>
        <dbReference type="ARBA" id="ARBA00023239"/>
    </source>
</evidence>
<evidence type="ECO:0000256" key="3">
    <source>
        <dbReference type="ARBA" id="ARBA00005708"/>
    </source>
</evidence>